<dbReference type="EMBL" id="OZ034813">
    <property type="protein sequence ID" value="CAL1354835.1"/>
    <property type="molecule type" value="Genomic_DNA"/>
</dbReference>
<accession>A0AAV2CEA2</accession>
<sequence length="137" mass="15275">MEVMEAEPMTNRKSKKKRIELGISCMLNTEVSSVLAVLRRPTADPTAAQFLSQEKKKLRHRAVGAGEPSLITRDLLGDGGGGSTSSAVGESDGNEFQELDLDVCWVLAELWWKIGSKQRKQLVFNHSFYKLLKQTRP</sequence>
<name>A0AAV2CEA2_9ROSI</name>
<keyword evidence="3" id="KW-1185">Reference proteome</keyword>
<feature type="region of interest" description="Disordered" evidence="1">
    <location>
        <begin position="71"/>
        <end position="92"/>
    </location>
</feature>
<evidence type="ECO:0000313" key="2">
    <source>
        <dbReference type="EMBL" id="CAL1354835.1"/>
    </source>
</evidence>
<protein>
    <submittedName>
        <fullName evidence="2">Uncharacterized protein</fullName>
    </submittedName>
</protein>
<gene>
    <name evidence="2" type="ORF">LTRI10_LOCUS2623</name>
</gene>
<evidence type="ECO:0000256" key="1">
    <source>
        <dbReference type="SAM" id="MobiDB-lite"/>
    </source>
</evidence>
<evidence type="ECO:0000313" key="3">
    <source>
        <dbReference type="Proteomes" id="UP001497516"/>
    </source>
</evidence>
<reference evidence="2 3" key="1">
    <citation type="submission" date="2024-04" db="EMBL/GenBank/DDBJ databases">
        <authorList>
            <person name="Fracassetti M."/>
        </authorList>
    </citation>
    <scope>NUCLEOTIDE SEQUENCE [LARGE SCALE GENOMIC DNA]</scope>
</reference>
<proteinExistence type="predicted"/>
<dbReference type="Proteomes" id="UP001497516">
    <property type="component" value="Chromosome 1"/>
</dbReference>
<organism evidence="2 3">
    <name type="scientific">Linum trigynum</name>
    <dbReference type="NCBI Taxonomy" id="586398"/>
    <lineage>
        <taxon>Eukaryota</taxon>
        <taxon>Viridiplantae</taxon>
        <taxon>Streptophyta</taxon>
        <taxon>Embryophyta</taxon>
        <taxon>Tracheophyta</taxon>
        <taxon>Spermatophyta</taxon>
        <taxon>Magnoliopsida</taxon>
        <taxon>eudicotyledons</taxon>
        <taxon>Gunneridae</taxon>
        <taxon>Pentapetalae</taxon>
        <taxon>rosids</taxon>
        <taxon>fabids</taxon>
        <taxon>Malpighiales</taxon>
        <taxon>Linaceae</taxon>
        <taxon>Linum</taxon>
    </lineage>
</organism>
<dbReference type="AlphaFoldDB" id="A0AAV2CEA2"/>